<keyword evidence="2" id="KW-1185">Reference proteome</keyword>
<dbReference type="EMBL" id="WOCE01000005">
    <property type="protein sequence ID" value="KAE9613067.1"/>
    <property type="molecule type" value="Genomic_DNA"/>
</dbReference>
<gene>
    <name evidence="1" type="ORF">Lalb_Chr05g0213631</name>
</gene>
<name>A0A6A4QI17_LUPAL</name>
<accession>A0A6A4QI17</accession>
<dbReference type="Proteomes" id="UP000447434">
    <property type="component" value="Chromosome 5"/>
</dbReference>
<dbReference type="AlphaFoldDB" id="A0A6A4QI17"/>
<evidence type="ECO:0000313" key="2">
    <source>
        <dbReference type="Proteomes" id="UP000447434"/>
    </source>
</evidence>
<comment type="caution">
    <text evidence="1">The sequence shown here is derived from an EMBL/GenBank/DDBJ whole genome shotgun (WGS) entry which is preliminary data.</text>
</comment>
<organism evidence="1 2">
    <name type="scientific">Lupinus albus</name>
    <name type="common">White lupine</name>
    <name type="synonym">Lupinus termis</name>
    <dbReference type="NCBI Taxonomy" id="3870"/>
    <lineage>
        <taxon>Eukaryota</taxon>
        <taxon>Viridiplantae</taxon>
        <taxon>Streptophyta</taxon>
        <taxon>Embryophyta</taxon>
        <taxon>Tracheophyta</taxon>
        <taxon>Spermatophyta</taxon>
        <taxon>Magnoliopsida</taxon>
        <taxon>eudicotyledons</taxon>
        <taxon>Gunneridae</taxon>
        <taxon>Pentapetalae</taxon>
        <taxon>rosids</taxon>
        <taxon>fabids</taxon>
        <taxon>Fabales</taxon>
        <taxon>Fabaceae</taxon>
        <taxon>Papilionoideae</taxon>
        <taxon>50 kb inversion clade</taxon>
        <taxon>genistoids sensu lato</taxon>
        <taxon>core genistoids</taxon>
        <taxon>Genisteae</taxon>
        <taxon>Lupinus</taxon>
    </lineage>
</organism>
<protein>
    <submittedName>
        <fullName evidence="1">Uncharacterized protein</fullName>
    </submittedName>
</protein>
<evidence type="ECO:0000313" key="1">
    <source>
        <dbReference type="EMBL" id="KAE9613067.1"/>
    </source>
</evidence>
<reference evidence="2" key="1">
    <citation type="journal article" date="2020" name="Nat. Commun.">
        <title>Genome sequence of the cluster root forming white lupin.</title>
        <authorList>
            <person name="Hufnagel B."/>
            <person name="Marques A."/>
            <person name="Soriano A."/>
            <person name="Marques L."/>
            <person name="Divol F."/>
            <person name="Doumas P."/>
            <person name="Sallet E."/>
            <person name="Mancinotti D."/>
            <person name="Carrere S."/>
            <person name="Marande W."/>
            <person name="Arribat S."/>
            <person name="Keller J."/>
            <person name="Huneau C."/>
            <person name="Blein T."/>
            <person name="Aime D."/>
            <person name="Laguerre M."/>
            <person name="Taylor J."/>
            <person name="Schubert V."/>
            <person name="Nelson M."/>
            <person name="Geu-Flores F."/>
            <person name="Crespi M."/>
            <person name="Gallardo-Guerrero K."/>
            <person name="Delaux P.-M."/>
            <person name="Salse J."/>
            <person name="Berges H."/>
            <person name="Guyot R."/>
            <person name="Gouzy J."/>
            <person name="Peret B."/>
        </authorList>
    </citation>
    <scope>NUCLEOTIDE SEQUENCE [LARGE SCALE GENOMIC DNA]</scope>
    <source>
        <strain evidence="2">cv. Amiga</strain>
    </source>
</reference>
<sequence length="63" mass="7341">MHIFHGKIFILDSNHSSLPKLFFTENESHVILVTLTSLHACISFYMKYLHASIQFLQHTTNHT</sequence>
<proteinExistence type="predicted"/>